<evidence type="ECO:0000256" key="5">
    <source>
        <dbReference type="ARBA" id="ARBA00022989"/>
    </source>
</evidence>
<feature type="domain" description="CstA N-terminal" evidence="8">
    <location>
        <begin position="365"/>
        <end position="505"/>
    </location>
</feature>
<dbReference type="InterPro" id="IPR051605">
    <property type="entry name" value="CstA"/>
</dbReference>
<feature type="transmembrane region" description="Helical" evidence="7">
    <location>
        <begin position="458"/>
        <end position="484"/>
    </location>
</feature>
<feature type="transmembrane region" description="Helical" evidence="7">
    <location>
        <begin position="6"/>
        <end position="26"/>
    </location>
</feature>
<protein>
    <submittedName>
        <fullName evidence="9">Carbon starvation protein A</fullName>
    </submittedName>
</protein>
<keyword evidence="4 7" id="KW-0812">Transmembrane</keyword>
<feature type="transmembrane region" description="Helical" evidence="7">
    <location>
        <begin position="393"/>
        <end position="412"/>
    </location>
</feature>
<evidence type="ECO:0000259" key="8">
    <source>
        <dbReference type="Pfam" id="PF02554"/>
    </source>
</evidence>
<keyword evidence="3" id="KW-1003">Cell membrane</keyword>
<keyword evidence="5 7" id="KW-1133">Transmembrane helix</keyword>
<organism evidence="9 10">
    <name type="scientific">Methylotuvimicrobium buryatense</name>
    <name type="common">Methylomicrobium buryatense</name>
    <dbReference type="NCBI Taxonomy" id="95641"/>
    <lineage>
        <taxon>Bacteria</taxon>
        <taxon>Pseudomonadati</taxon>
        <taxon>Pseudomonadota</taxon>
        <taxon>Gammaproteobacteria</taxon>
        <taxon>Methylococcales</taxon>
        <taxon>Methylococcaceae</taxon>
        <taxon>Methylotuvimicrobium</taxon>
    </lineage>
</organism>
<dbReference type="AlphaFoldDB" id="A0A4P9USG5"/>
<evidence type="ECO:0000313" key="9">
    <source>
        <dbReference type="EMBL" id="QCW84479.1"/>
    </source>
</evidence>
<keyword evidence="6 7" id="KW-0472">Membrane</keyword>
<feature type="transmembrane region" description="Helical" evidence="7">
    <location>
        <begin position="224"/>
        <end position="244"/>
    </location>
</feature>
<feature type="transmembrane region" description="Helical" evidence="7">
    <location>
        <begin position="186"/>
        <end position="204"/>
    </location>
</feature>
<proteinExistence type="inferred from homology"/>
<name>A0A4P9USG5_METBY</name>
<feature type="domain" description="CstA N-terminal" evidence="8">
    <location>
        <begin position="2"/>
        <end position="347"/>
    </location>
</feature>
<feature type="transmembrane region" description="Helical" evidence="7">
    <location>
        <begin position="433"/>
        <end position="452"/>
    </location>
</feature>
<evidence type="ECO:0000256" key="2">
    <source>
        <dbReference type="ARBA" id="ARBA00007755"/>
    </source>
</evidence>
<evidence type="ECO:0000256" key="3">
    <source>
        <dbReference type="ARBA" id="ARBA00022475"/>
    </source>
</evidence>
<dbReference type="PANTHER" id="PTHR30252">
    <property type="entry name" value="INNER MEMBRANE PEPTIDE TRANSPORTER"/>
    <property type="match status" value="1"/>
</dbReference>
<feature type="transmembrane region" description="Helical" evidence="7">
    <location>
        <begin position="158"/>
        <end position="179"/>
    </location>
</feature>
<gene>
    <name evidence="9" type="ORF">EQU24_21235</name>
</gene>
<evidence type="ECO:0000256" key="1">
    <source>
        <dbReference type="ARBA" id="ARBA00004651"/>
    </source>
</evidence>
<feature type="transmembrane region" description="Helical" evidence="7">
    <location>
        <begin position="329"/>
        <end position="353"/>
    </location>
</feature>
<dbReference type="InterPro" id="IPR003706">
    <property type="entry name" value="CstA_N"/>
</dbReference>
<evidence type="ECO:0000313" key="10">
    <source>
        <dbReference type="Proteomes" id="UP000305881"/>
    </source>
</evidence>
<dbReference type="STRING" id="675511.GCA_000341735_03180"/>
<dbReference type="Proteomes" id="UP000305881">
    <property type="component" value="Chromosome"/>
</dbReference>
<reference evidence="10" key="1">
    <citation type="journal article" date="2019" name="J. Bacteriol.">
        <title>A Mutagenic Screen Identifies a TonB-Dependent Receptor Required for the Lanthanide Metal Switch in the Type I Methanotroph 'Methylotuvimicrobium buryatense' 5GB1C.</title>
        <authorList>
            <person name="Groom J.D."/>
            <person name="Ford S.M."/>
            <person name="Pesesky M.W."/>
            <person name="Lidstrom M.E."/>
        </authorList>
    </citation>
    <scope>NUCLEOTIDE SEQUENCE [LARGE SCALE GENOMIC DNA]</scope>
    <source>
        <strain evidence="10">5GB1C</strain>
    </source>
</reference>
<dbReference type="RefSeq" id="WP_017841629.1">
    <property type="nucleotide sequence ID" value="NZ_CP035467.1"/>
</dbReference>
<feature type="transmembrane region" description="Helical" evidence="7">
    <location>
        <begin position="86"/>
        <end position="109"/>
    </location>
</feature>
<sequence length="559" mass="59963">MNAIYLMLIGLAAMALGYFVYAKFICEKIFKVDPMFLTPAHELNDGIDYVPTNKYVLWGHHFTSVAGAAPIIGPAIAVIWGWVPAFVWVVLGTIFFAGVHDAGGIWASNRNQAKSIGSLTGDIIGKRARSCFMIVIFLLLLMVNAVFAVVIASQLISFPSATIPVWGAIVVALIIGQLIYRRSIGLMSVTLLGVIALYAMIYVGAELPVSLPEQVAGLNANQSWIIILFAYAAIASLLPVWVLLQPRDYINGIQLFIGLILFYGAVLAAGPEIVAPAFNTDLPEGTPSIIPILFVTIACGAISGFHGLVSSGTTSKQLDKEPDLRFVGYFGAVGEGSLALSAIIATTAGFATLGDWQAIYHSFGQGGVGAFIQGGGNILQQGLGLDSVLAETLLTVMVVLFAGTTMDTSLRLQRYIFQEWGVIYRIGWLQKPLQATLLAVGSCLLLAFGVGGDGSGGLLIWPLFGTTNQLLAGFTLLVITVMLVKRGRPMWYTLAPLLFLLIMTTLGLLIQLKSFYDQQDWFLLSLDIVVLIAAILISLESSWVLGKQIKANKAEAVNP</sequence>
<dbReference type="GO" id="GO:0005886">
    <property type="term" value="C:plasma membrane"/>
    <property type="evidence" value="ECO:0007669"/>
    <property type="project" value="UniProtKB-SubCell"/>
</dbReference>
<feature type="transmembrane region" description="Helical" evidence="7">
    <location>
        <begin position="491"/>
        <end position="510"/>
    </location>
</feature>
<dbReference type="EMBL" id="CP035467">
    <property type="protein sequence ID" value="QCW84479.1"/>
    <property type="molecule type" value="Genomic_DNA"/>
</dbReference>
<comment type="similarity">
    <text evidence="2">Belongs to the peptide transporter carbon starvation (CstA) (TC 2.A.114) family.</text>
</comment>
<comment type="subcellular location">
    <subcellularLocation>
        <location evidence="1">Cell membrane</location>
        <topology evidence="1">Multi-pass membrane protein</topology>
    </subcellularLocation>
</comment>
<feature type="transmembrane region" description="Helical" evidence="7">
    <location>
        <begin position="130"/>
        <end position="152"/>
    </location>
</feature>
<dbReference type="Pfam" id="PF02554">
    <property type="entry name" value="CstA"/>
    <property type="match status" value="2"/>
</dbReference>
<evidence type="ECO:0000256" key="7">
    <source>
        <dbReference type="SAM" id="Phobius"/>
    </source>
</evidence>
<feature type="transmembrane region" description="Helical" evidence="7">
    <location>
        <begin position="289"/>
        <end position="309"/>
    </location>
</feature>
<feature type="transmembrane region" description="Helical" evidence="7">
    <location>
        <begin position="522"/>
        <end position="545"/>
    </location>
</feature>
<dbReference type="OrthoDB" id="9761224at2"/>
<feature type="transmembrane region" description="Helical" evidence="7">
    <location>
        <begin position="256"/>
        <end position="277"/>
    </location>
</feature>
<dbReference type="GO" id="GO:0009267">
    <property type="term" value="P:cellular response to starvation"/>
    <property type="evidence" value="ECO:0007669"/>
    <property type="project" value="InterPro"/>
</dbReference>
<dbReference type="KEGG" id="mbur:EQU24_21235"/>
<evidence type="ECO:0000256" key="4">
    <source>
        <dbReference type="ARBA" id="ARBA00022692"/>
    </source>
</evidence>
<accession>A0A4P9USG5</accession>
<feature type="transmembrane region" description="Helical" evidence="7">
    <location>
        <begin position="62"/>
        <end position="80"/>
    </location>
</feature>
<keyword evidence="10" id="KW-1185">Reference proteome</keyword>
<dbReference type="PANTHER" id="PTHR30252:SF0">
    <property type="entry name" value="PEPTIDE TRANSPORTER CSTA"/>
    <property type="match status" value="1"/>
</dbReference>
<evidence type="ECO:0000256" key="6">
    <source>
        <dbReference type="ARBA" id="ARBA00023136"/>
    </source>
</evidence>